<feature type="transmembrane region" description="Helical" evidence="1">
    <location>
        <begin position="545"/>
        <end position="571"/>
    </location>
</feature>
<evidence type="ECO:0000256" key="1">
    <source>
        <dbReference type="SAM" id="Phobius"/>
    </source>
</evidence>
<dbReference type="EMBL" id="PKPP01002731">
    <property type="protein sequence ID" value="PWA73497.1"/>
    <property type="molecule type" value="Genomic_DNA"/>
</dbReference>
<organism evidence="3 4">
    <name type="scientific">Artemisia annua</name>
    <name type="common">Sweet wormwood</name>
    <dbReference type="NCBI Taxonomy" id="35608"/>
    <lineage>
        <taxon>Eukaryota</taxon>
        <taxon>Viridiplantae</taxon>
        <taxon>Streptophyta</taxon>
        <taxon>Embryophyta</taxon>
        <taxon>Tracheophyta</taxon>
        <taxon>Spermatophyta</taxon>
        <taxon>Magnoliopsida</taxon>
        <taxon>eudicotyledons</taxon>
        <taxon>Gunneridae</taxon>
        <taxon>Pentapetalae</taxon>
        <taxon>asterids</taxon>
        <taxon>campanulids</taxon>
        <taxon>Asterales</taxon>
        <taxon>Asteraceae</taxon>
        <taxon>Asteroideae</taxon>
        <taxon>Anthemideae</taxon>
        <taxon>Artemisiinae</taxon>
        <taxon>Artemisia</taxon>
    </lineage>
</organism>
<dbReference type="Pfam" id="PF13962">
    <property type="entry name" value="PGG"/>
    <property type="match status" value="1"/>
</dbReference>
<dbReference type="STRING" id="35608.A0A2U1NJ16"/>
<dbReference type="InterPro" id="IPR036770">
    <property type="entry name" value="Ankyrin_rpt-contain_sf"/>
</dbReference>
<gene>
    <name evidence="3" type="ORF">CTI12_AA260170</name>
</gene>
<name>A0A2U1NJ16_ARTAN</name>
<dbReference type="InterPro" id="IPR026961">
    <property type="entry name" value="PGG_dom"/>
</dbReference>
<dbReference type="PANTHER" id="PTHR24177:SF480">
    <property type="entry name" value="PGG DOMAIN-CONTAINING PROTEIN"/>
    <property type="match status" value="1"/>
</dbReference>
<accession>A0A2U1NJ16</accession>
<protein>
    <submittedName>
        <fullName evidence="3">Ankyrin repeat-containing domain, PGG domain protein</fullName>
    </submittedName>
</protein>
<feature type="transmembrane region" description="Helical" evidence="1">
    <location>
        <begin position="463"/>
        <end position="481"/>
    </location>
</feature>
<dbReference type="SMART" id="SM00248">
    <property type="entry name" value="ANK"/>
    <property type="match status" value="5"/>
</dbReference>
<dbReference type="PANTHER" id="PTHR24177">
    <property type="entry name" value="CASKIN"/>
    <property type="match status" value="1"/>
</dbReference>
<evidence type="ECO:0000313" key="4">
    <source>
        <dbReference type="Proteomes" id="UP000245207"/>
    </source>
</evidence>
<dbReference type="GO" id="GO:0016020">
    <property type="term" value="C:membrane"/>
    <property type="evidence" value="ECO:0007669"/>
    <property type="project" value="TreeGrafter"/>
</dbReference>
<dbReference type="Gene3D" id="1.25.40.20">
    <property type="entry name" value="Ankyrin repeat-containing domain"/>
    <property type="match status" value="2"/>
</dbReference>
<dbReference type="AlphaFoldDB" id="A0A2U1NJ16"/>
<evidence type="ECO:0000313" key="3">
    <source>
        <dbReference type="EMBL" id="PWA73497.1"/>
    </source>
</evidence>
<evidence type="ECO:0000259" key="2">
    <source>
        <dbReference type="Pfam" id="PF13962"/>
    </source>
</evidence>
<feature type="transmembrane region" description="Helical" evidence="1">
    <location>
        <begin position="501"/>
        <end position="524"/>
    </location>
</feature>
<sequence>MAITKTQDLNINSNLYRALMSEQDDLVIDICRQIPKGPLHTVTIHEDTVLHMATYHKRTNLALKLLDMVSSCDYHKLTWQNTGGNTILHETGTNNRTVKVAEEVLRRAPMLLSMTNKEGETALFYAARHGKSNIFKFLHGAVSRSVEGPDLKTFLHRDDKFTILHIAILSRNYWIAHMIAITYPELIREKDADDMTALQLLSSTKPEFHPHGFFNHMLFRLVLNFSRSVLDANIENRETVFFLKKRWKQKHAQEWAYKLAKLLIEEDNSWEETESWTDKRVTKILAHSGTTSTIVAPDQKNILANHAIFHKPDTPLLLATIHGSTEIVREILIRYPQAVEHVDKDGRTILHLAILHRRHAIIDVVEEMEYPLERLKGRLDKKYNTLLHMVGYKEEELKEDVKHPAEELKIDQRLYERVEKLSPILDTMTRNSDQKTPSEVFSDTNYERRAEAKEWMSENAKNCSIVAVLIATVAFTSVYTIPGGTDDDGNPVLKDKPMFLLFTFADAISLSSALTSLILFLNIITSQFKFTDFASSIFEEQYTALLLLIISVTMMMVSFAATLILTIISGSEWTTDLTLYGVIFFPVLVFILSYVPDYLRITRDLYKSSKKLKEKVAKKYHKFWDYKPQARHPVARSVHLTTRSPV</sequence>
<dbReference type="Pfam" id="PF12796">
    <property type="entry name" value="Ank_2"/>
    <property type="match status" value="2"/>
</dbReference>
<keyword evidence="1" id="KW-0812">Transmembrane</keyword>
<keyword evidence="4" id="KW-1185">Reference proteome</keyword>
<keyword evidence="1" id="KW-0472">Membrane</keyword>
<dbReference type="InterPro" id="IPR002110">
    <property type="entry name" value="Ankyrin_rpt"/>
</dbReference>
<feature type="transmembrane region" description="Helical" evidence="1">
    <location>
        <begin position="577"/>
        <end position="595"/>
    </location>
</feature>
<reference evidence="3 4" key="1">
    <citation type="journal article" date="2018" name="Mol. Plant">
        <title>The genome of Artemisia annua provides insight into the evolution of Asteraceae family and artemisinin biosynthesis.</title>
        <authorList>
            <person name="Shen Q."/>
            <person name="Zhang L."/>
            <person name="Liao Z."/>
            <person name="Wang S."/>
            <person name="Yan T."/>
            <person name="Shi P."/>
            <person name="Liu M."/>
            <person name="Fu X."/>
            <person name="Pan Q."/>
            <person name="Wang Y."/>
            <person name="Lv Z."/>
            <person name="Lu X."/>
            <person name="Zhang F."/>
            <person name="Jiang W."/>
            <person name="Ma Y."/>
            <person name="Chen M."/>
            <person name="Hao X."/>
            <person name="Li L."/>
            <person name="Tang Y."/>
            <person name="Lv G."/>
            <person name="Zhou Y."/>
            <person name="Sun X."/>
            <person name="Brodelius P.E."/>
            <person name="Rose J.K.C."/>
            <person name="Tang K."/>
        </authorList>
    </citation>
    <scope>NUCLEOTIDE SEQUENCE [LARGE SCALE GENOMIC DNA]</scope>
    <source>
        <strain evidence="4">cv. Huhao1</strain>
        <tissue evidence="3">Leaf</tissue>
    </source>
</reference>
<dbReference type="OrthoDB" id="1923662at2759"/>
<feature type="domain" description="PGG" evidence="2">
    <location>
        <begin position="453"/>
        <end position="565"/>
    </location>
</feature>
<comment type="caution">
    <text evidence="3">The sequence shown here is derived from an EMBL/GenBank/DDBJ whole genome shotgun (WGS) entry which is preliminary data.</text>
</comment>
<proteinExistence type="predicted"/>
<dbReference type="SUPFAM" id="SSF48403">
    <property type="entry name" value="Ankyrin repeat"/>
    <property type="match status" value="1"/>
</dbReference>
<keyword evidence="1" id="KW-1133">Transmembrane helix</keyword>
<dbReference type="Proteomes" id="UP000245207">
    <property type="component" value="Unassembled WGS sequence"/>
</dbReference>